<protein>
    <submittedName>
        <fullName evidence="7">Class I SAM-dependent methyltransferase</fullName>
    </submittedName>
</protein>
<dbReference type="GO" id="GO:0008757">
    <property type="term" value="F:S-adenosylmethionine-dependent methyltransferase activity"/>
    <property type="evidence" value="ECO:0007669"/>
    <property type="project" value="InterPro"/>
</dbReference>
<name>A0A8J7VRE7_9GAMM</name>
<evidence type="ECO:0000259" key="6">
    <source>
        <dbReference type="Pfam" id="PF05175"/>
    </source>
</evidence>
<evidence type="ECO:0000256" key="3">
    <source>
        <dbReference type="ARBA" id="ARBA00022603"/>
    </source>
</evidence>
<dbReference type="EMBL" id="JAGQFT020000008">
    <property type="protein sequence ID" value="MBS7457966.1"/>
    <property type="molecule type" value="Genomic_DNA"/>
</dbReference>
<keyword evidence="1" id="KW-0963">Cytoplasm</keyword>
<keyword evidence="5" id="KW-0949">S-adenosyl-L-methionine</keyword>
<dbReference type="GO" id="GO:0008170">
    <property type="term" value="F:N-methyltransferase activity"/>
    <property type="evidence" value="ECO:0007669"/>
    <property type="project" value="UniProtKB-ARBA"/>
</dbReference>
<dbReference type="Gene3D" id="3.40.50.150">
    <property type="entry name" value="Vaccinia Virus protein VP39"/>
    <property type="match status" value="2"/>
</dbReference>
<evidence type="ECO:0000313" key="7">
    <source>
        <dbReference type="EMBL" id="MBR0561702.1"/>
    </source>
</evidence>
<sequence length="355" mass="37365">MARAGSASDPASDALFHALADPTLKPAADARVLVLGARESPGLHAARGAGWVYEQDSKPRADALARAGLATAPPAPQARFDRVLVLPPRQREQARALLARAVSLLAEGGIVLAAMPNTEGARSGATDLARLAGDGGSLSKFHCRAFWCAPRSDGSADAALVAEWQALDAIRPILDGRYLSRPGLFAWDRVDAGSALLAEHLPADLAGRVADLGAGWGFLASELLRRCPRIAHLDLYEADARALEPARANLGAALLPHADGVAAQVHWHDVTAGLPARYDAIVSNPPFHQGRADDPALGRAFIDAAADALAPQGRLILVANRHLPYEATLARRFAQVRTLADRDGFKVLAATQARA</sequence>
<dbReference type="GO" id="GO:0006364">
    <property type="term" value="P:rRNA processing"/>
    <property type="evidence" value="ECO:0007669"/>
    <property type="project" value="UniProtKB-KW"/>
</dbReference>
<keyword evidence="2" id="KW-0698">rRNA processing</keyword>
<dbReference type="InterPro" id="IPR002052">
    <property type="entry name" value="DNA_methylase_N6_adenine_CS"/>
</dbReference>
<evidence type="ECO:0000256" key="1">
    <source>
        <dbReference type="ARBA" id="ARBA00022490"/>
    </source>
</evidence>
<dbReference type="GO" id="GO:0032259">
    <property type="term" value="P:methylation"/>
    <property type="evidence" value="ECO:0007669"/>
    <property type="project" value="UniProtKB-KW"/>
</dbReference>
<dbReference type="GO" id="GO:0003676">
    <property type="term" value="F:nucleic acid binding"/>
    <property type="evidence" value="ECO:0007669"/>
    <property type="project" value="InterPro"/>
</dbReference>
<reference evidence="7" key="2">
    <citation type="submission" date="2021-04" db="EMBL/GenBank/DDBJ databases">
        <authorList>
            <person name="Karlyshev A.V."/>
        </authorList>
    </citation>
    <scope>NUCLEOTIDE SEQUENCE</scope>
    <source>
        <strain evidence="7">LMG 29479</strain>
    </source>
</reference>
<keyword evidence="4" id="KW-0808">Transferase</keyword>
<evidence type="ECO:0000313" key="9">
    <source>
        <dbReference type="Proteomes" id="UP000675747"/>
    </source>
</evidence>
<dbReference type="EMBL" id="JAGQFT010000018">
    <property type="protein sequence ID" value="MBR0561702.1"/>
    <property type="molecule type" value="Genomic_DNA"/>
</dbReference>
<dbReference type="PANTHER" id="PTHR47816:SF4">
    <property type="entry name" value="RIBOSOMAL RNA SMALL SUBUNIT METHYLTRANSFERASE C"/>
    <property type="match status" value="1"/>
</dbReference>
<evidence type="ECO:0000313" key="8">
    <source>
        <dbReference type="EMBL" id="MBS7457966.1"/>
    </source>
</evidence>
<dbReference type="PANTHER" id="PTHR47816">
    <property type="entry name" value="RIBOSOMAL RNA SMALL SUBUNIT METHYLTRANSFERASE C"/>
    <property type="match status" value="1"/>
</dbReference>
<keyword evidence="9" id="KW-1185">Reference proteome</keyword>
<dbReference type="InterPro" id="IPR007848">
    <property type="entry name" value="Small_mtfrase_dom"/>
</dbReference>
<dbReference type="Proteomes" id="UP000675747">
    <property type="component" value="Unassembled WGS sequence"/>
</dbReference>
<evidence type="ECO:0000256" key="2">
    <source>
        <dbReference type="ARBA" id="ARBA00022552"/>
    </source>
</evidence>
<dbReference type="CDD" id="cd02440">
    <property type="entry name" value="AdoMet_MTases"/>
    <property type="match status" value="1"/>
</dbReference>
<dbReference type="InterPro" id="IPR029063">
    <property type="entry name" value="SAM-dependent_MTases_sf"/>
</dbReference>
<dbReference type="InterPro" id="IPR046977">
    <property type="entry name" value="RsmC/RlmG"/>
</dbReference>
<organism evidence="7">
    <name type="scientific">Coralloluteibacterium stylophorae</name>
    <dbReference type="NCBI Taxonomy" id="1776034"/>
    <lineage>
        <taxon>Bacteria</taxon>
        <taxon>Pseudomonadati</taxon>
        <taxon>Pseudomonadota</taxon>
        <taxon>Gammaproteobacteria</taxon>
        <taxon>Lysobacterales</taxon>
        <taxon>Lysobacteraceae</taxon>
        <taxon>Coralloluteibacterium</taxon>
    </lineage>
</organism>
<dbReference type="RefSeq" id="WP_211925669.1">
    <property type="nucleotide sequence ID" value="NZ_JAGQFT020000008.1"/>
</dbReference>
<evidence type="ECO:0000256" key="5">
    <source>
        <dbReference type="ARBA" id="ARBA00022691"/>
    </source>
</evidence>
<keyword evidence="3 7" id="KW-0489">Methyltransferase</keyword>
<evidence type="ECO:0000256" key="4">
    <source>
        <dbReference type="ARBA" id="ARBA00022679"/>
    </source>
</evidence>
<proteinExistence type="predicted"/>
<reference evidence="8 9" key="1">
    <citation type="journal article" date="2021" name="Microbiol. Resour. Announc.">
        <title>Draft Genome Sequence of Coralloluteibacterium stylophorae LMG 29479T.</title>
        <authorList>
            <person name="Karlyshev A.V."/>
            <person name="Kudryashova E.B."/>
            <person name="Ariskina E.V."/>
            <person name="Conroy A.P."/>
            <person name="Abidueva E.Y."/>
        </authorList>
    </citation>
    <scope>NUCLEOTIDE SEQUENCE [LARGE SCALE GENOMIC DNA]</scope>
    <source>
        <strain evidence="8 9">LMG 29479</strain>
    </source>
</reference>
<dbReference type="SUPFAM" id="SSF53335">
    <property type="entry name" value="S-adenosyl-L-methionine-dependent methyltransferases"/>
    <property type="match status" value="2"/>
</dbReference>
<feature type="domain" description="Methyltransferase small" evidence="6">
    <location>
        <begin position="179"/>
        <end position="348"/>
    </location>
</feature>
<dbReference type="PROSITE" id="PS00092">
    <property type="entry name" value="N6_MTASE"/>
    <property type="match status" value="1"/>
</dbReference>
<comment type="caution">
    <text evidence="7">The sequence shown here is derived from an EMBL/GenBank/DDBJ whole genome shotgun (WGS) entry which is preliminary data.</text>
</comment>
<gene>
    <name evidence="8" type="ORF">KB893_012580</name>
    <name evidence="7" type="ORF">KB893_04090</name>
</gene>
<dbReference type="Pfam" id="PF05175">
    <property type="entry name" value="MTS"/>
    <property type="match status" value="1"/>
</dbReference>
<accession>A0A8J7VRE7</accession>
<dbReference type="AlphaFoldDB" id="A0A8J7VRE7"/>